<dbReference type="RefSeq" id="WP_168137468.1">
    <property type="nucleotide sequence ID" value="NZ_JAAVJR010000002.1"/>
</dbReference>
<accession>A0ABX1CZ10</accession>
<dbReference type="Pfam" id="PF14079">
    <property type="entry name" value="DUF4260"/>
    <property type="match status" value="1"/>
</dbReference>
<dbReference type="Proteomes" id="UP000703674">
    <property type="component" value="Unassembled WGS sequence"/>
</dbReference>
<keyword evidence="1" id="KW-0812">Transmembrane</keyword>
<gene>
    <name evidence="2" type="ORF">HC175_05500</name>
</gene>
<keyword evidence="1" id="KW-0472">Membrane</keyword>
<reference evidence="2 3" key="1">
    <citation type="submission" date="2020-03" db="EMBL/GenBank/DDBJ databases">
        <title>Salinimicrobium sp. nov, isolated from SCS.</title>
        <authorList>
            <person name="Cao W.R."/>
        </authorList>
    </citation>
    <scope>NUCLEOTIDE SEQUENCE [LARGE SCALE GENOMIC DNA]</scope>
    <source>
        <strain evidence="3">J15B91</strain>
    </source>
</reference>
<evidence type="ECO:0000313" key="3">
    <source>
        <dbReference type="Proteomes" id="UP000703674"/>
    </source>
</evidence>
<dbReference type="EMBL" id="JAAVJR010000002">
    <property type="protein sequence ID" value="NJW52367.1"/>
    <property type="molecule type" value="Genomic_DNA"/>
</dbReference>
<organism evidence="2 3">
    <name type="scientific">Salinimicrobium oceani</name>
    <dbReference type="NCBI Taxonomy" id="2722702"/>
    <lineage>
        <taxon>Bacteria</taxon>
        <taxon>Pseudomonadati</taxon>
        <taxon>Bacteroidota</taxon>
        <taxon>Flavobacteriia</taxon>
        <taxon>Flavobacteriales</taxon>
        <taxon>Flavobacteriaceae</taxon>
        <taxon>Salinimicrobium</taxon>
    </lineage>
</organism>
<comment type="caution">
    <text evidence="2">The sequence shown here is derived from an EMBL/GenBank/DDBJ whole genome shotgun (WGS) entry which is preliminary data.</text>
</comment>
<dbReference type="InterPro" id="IPR025356">
    <property type="entry name" value="DUF4260"/>
</dbReference>
<keyword evidence="3" id="KW-1185">Reference proteome</keyword>
<evidence type="ECO:0000256" key="1">
    <source>
        <dbReference type="SAM" id="Phobius"/>
    </source>
</evidence>
<proteinExistence type="predicted"/>
<feature type="transmembrane region" description="Helical" evidence="1">
    <location>
        <begin position="65"/>
        <end position="92"/>
    </location>
</feature>
<keyword evidence="1" id="KW-1133">Transmembrane helix</keyword>
<evidence type="ECO:0000313" key="2">
    <source>
        <dbReference type="EMBL" id="NJW52367.1"/>
    </source>
</evidence>
<feature type="transmembrane region" description="Helical" evidence="1">
    <location>
        <begin position="12"/>
        <end position="35"/>
    </location>
</feature>
<protein>
    <submittedName>
        <fullName evidence="2">DUF4260 domain-containing protein</fullName>
    </submittedName>
</protein>
<name>A0ABX1CZ10_9FLAO</name>
<sequence>MKTTLKLEELAMLLLGIYVFGFLYYEWWWFLVLFLAPDLGMVGYAFGNRAGAFLYNFFHHKGVAIMIYLLGFFFLIPVLQLIGVIMFSHAAFDRLLGYGLKFEEGFKFTHLGTLGTSEGKTTKESS</sequence>